<keyword evidence="3" id="KW-1185">Reference proteome</keyword>
<reference evidence="2" key="1">
    <citation type="submission" date="2020-08" db="EMBL/GenBank/DDBJ databases">
        <title>Ramlibacter sp. GTP1 16S ribosomal RNA gene genome sequencing and assembly.</title>
        <authorList>
            <person name="Kang M."/>
        </authorList>
    </citation>
    <scope>NUCLEOTIDE SEQUENCE</scope>
    <source>
        <strain evidence="2">GTP1</strain>
    </source>
</reference>
<dbReference type="RefSeq" id="WP_187083024.1">
    <property type="nucleotide sequence ID" value="NZ_JACORU010000007.1"/>
</dbReference>
<evidence type="ECO:0000256" key="1">
    <source>
        <dbReference type="SAM" id="Phobius"/>
    </source>
</evidence>
<keyword evidence="1" id="KW-1133">Transmembrane helix</keyword>
<proteinExistence type="predicted"/>
<name>A0A923MCH7_9BURK</name>
<dbReference type="AlphaFoldDB" id="A0A923MCH7"/>
<dbReference type="EMBL" id="JACORU010000007">
    <property type="protein sequence ID" value="MBC5766532.1"/>
    <property type="molecule type" value="Genomic_DNA"/>
</dbReference>
<protein>
    <submittedName>
        <fullName evidence="2">Uncharacterized protein</fullName>
    </submittedName>
</protein>
<evidence type="ECO:0000313" key="3">
    <source>
        <dbReference type="Proteomes" id="UP000596827"/>
    </source>
</evidence>
<keyword evidence="1" id="KW-0812">Transmembrane</keyword>
<feature type="transmembrane region" description="Helical" evidence="1">
    <location>
        <begin position="15"/>
        <end position="35"/>
    </location>
</feature>
<accession>A0A923MCH7</accession>
<evidence type="ECO:0000313" key="2">
    <source>
        <dbReference type="EMBL" id="MBC5766532.1"/>
    </source>
</evidence>
<organism evidence="2 3">
    <name type="scientific">Ramlibacter albus</name>
    <dbReference type="NCBI Taxonomy" id="2079448"/>
    <lineage>
        <taxon>Bacteria</taxon>
        <taxon>Pseudomonadati</taxon>
        <taxon>Pseudomonadota</taxon>
        <taxon>Betaproteobacteria</taxon>
        <taxon>Burkholderiales</taxon>
        <taxon>Comamonadaceae</taxon>
        <taxon>Ramlibacter</taxon>
    </lineage>
</organism>
<sequence>MKREKPRPAPDRTPAIVMSLLGAAAFGWGGISTLIDHTISWPARDGTPVRLTGSNADMLAWILLAAATACISHFAQALRPGVAGLKWTGSAFAVWAVAAATYYLAR</sequence>
<keyword evidence="1" id="KW-0472">Membrane</keyword>
<feature type="transmembrane region" description="Helical" evidence="1">
    <location>
        <begin position="87"/>
        <end position="105"/>
    </location>
</feature>
<comment type="caution">
    <text evidence="2">The sequence shown here is derived from an EMBL/GenBank/DDBJ whole genome shotgun (WGS) entry which is preliminary data.</text>
</comment>
<gene>
    <name evidence="2" type="ORF">H8R02_18830</name>
</gene>
<dbReference type="Proteomes" id="UP000596827">
    <property type="component" value="Unassembled WGS sequence"/>
</dbReference>
<feature type="transmembrane region" description="Helical" evidence="1">
    <location>
        <begin position="56"/>
        <end position="75"/>
    </location>
</feature>